<organism evidence="1 2">
    <name type="scientific">Aristaeella lactis</name>
    <dbReference type="NCBI Taxonomy" id="3046383"/>
    <lineage>
        <taxon>Bacteria</taxon>
        <taxon>Bacillati</taxon>
        <taxon>Bacillota</taxon>
        <taxon>Clostridia</taxon>
        <taxon>Eubacteriales</taxon>
        <taxon>Aristaeellaceae</taxon>
        <taxon>Aristaeella</taxon>
    </lineage>
</organism>
<evidence type="ECO:0000313" key="1">
    <source>
        <dbReference type="EMBL" id="SMC37826.1"/>
    </source>
</evidence>
<accession>A0AC61PI26</accession>
<name>A0AC61PI26_9FIRM</name>
<comment type="caution">
    <text evidence="1">The sequence shown here is derived from an EMBL/GenBank/DDBJ whole genome shotgun (WGS) entry which is preliminary data.</text>
</comment>
<evidence type="ECO:0000313" key="2">
    <source>
        <dbReference type="Proteomes" id="UP000192328"/>
    </source>
</evidence>
<sequence>MKKIISLVLAFCLVFAFASEAFAAGKPTITKQPETSTTSKKGAVSFSISVKGTVDSYTWYFINPENGEKVSGKKLSTVFKDVKVKSPNSKTISLTHVPDAMHGWSVYCHVNGNGYKVDSDTVMLLVYGMEPPAGAAASNTTETPADNPAPAPEAAPDTANTASAQPADDGQQAAPADGSDEDMPELELKTITVSASAKVLLKLDSVGNVVEGDPASKLVFDNTGSFLVRSENPIKSWTVNGIRFEPASPVNEFKVMNITDDVALDVKIVRQTAASAEVDESNMCKVTCTGCTFTYHSGKLRSVTEGEVPAGAPIKVIADSSALAADGYSINGGEKEYAGKASFQLTITEDTTIVVGK</sequence>
<reference evidence="1" key="1">
    <citation type="submission" date="2017-04" db="EMBL/GenBank/DDBJ databases">
        <authorList>
            <person name="Varghese N."/>
            <person name="Submissions S."/>
        </authorList>
    </citation>
    <scope>NUCLEOTIDE SEQUENCE</scope>
    <source>
        <strain evidence="1">WTE2008</strain>
    </source>
</reference>
<dbReference type="EMBL" id="FWXZ01000001">
    <property type="protein sequence ID" value="SMC37826.1"/>
    <property type="molecule type" value="Genomic_DNA"/>
</dbReference>
<proteinExistence type="predicted"/>
<dbReference type="Proteomes" id="UP000192328">
    <property type="component" value="Unassembled WGS sequence"/>
</dbReference>
<gene>
    <name evidence="1" type="ORF">SAMN06297397_0412</name>
</gene>
<keyword evidence="2" id="KW-1185">Reference proteome</keyword>
<protein>
    <submittedName>
        <fullName evidence="1">Uncharacterized protein</fullName>
    </submittedName>
</protein>